<gene>
    <name evidence="2" type="ORF">D6D13_05804</name>
</gene>
<dbReference type="InterPro" id="IPR056125">
    <property type="entry name" value="DUF7708"/>
</dbReference>
<dbReference type="Pfam" id="PF24809">
    <property type="entry name" value="DUF7708"/>
    <property type="match status" value="1"/>
</dbReference>
<reference evidence="2" key="1">
    <citation type="submission" date="2018-10" db="EMBL/GenBank/DDBJ databases">
        <title>Fifty Aureobasidium pullulans genomes reveal a recombining polyextremotolerant generalist.</title>
        <authorList>
            <person name="Gostincar C."/>
            <person name="Turk M."/>
            <person name="Zajc J."/>
            <person name="Gunde-Cimerman N."/>
        </authorList>
    </citation>
    <scope>NUCLEOTIDE SEQUENCE [LARGE SCALE GENOMIC DNA]</scope>
    <source>
        <strain evidence="2">EXF-10085</strain>
    </source>
</reference>
<protein>
    <recommendedName>
        <fullName evidence="1">DUF7708 domain-containing protein</fullName>
    </recommendedName>
</protein>
<organism evidence="2">
    <name type="scientific">Aureobasidium pullulans</name>
    <name type="common">Black yeast</name>
    <name type="synonym">Pullularia pullulans</name>
    <dbReference type="NCBI Taxonomy" id="5580"/>
    <lineage>
        <taxon>Eukaryota</taxon>
        <taxon>Fungi</taxon>
        <taxon>Dikarya</taxon>
        <taxon>Ascomycota</taxon>
        <taxon>Pezizomycotina</taxon>
        <taxon>Dothideomycetes</taxon>
        <taxon>Dothideomycetidae</taxon>
        <taxon>Dothideales</taxon>
        <taxon>Saccotheciaceae</taxon>
        <taxon>Aureobasidium</taxon>
    </lineage>
</organism>
<evidence type="ECO:0000313" key="2">
    <source>
        <dbReference type="EMBL" id="THX09693.1"/>
    </source>
</evidence>
<accession>A0A4S9CQK3</accession>
<proteinExistence type="predicted"/>
<dbReference type="PANTHER" id="PTHR40619:SF3">
    <property type="entry name" value="FUNGAL STAND N-TERMINAL GOODBYE DOMAIN-CONTAINING PROTEIN"/>
    <property type="match status" value="1"/>
</dbReference>
<sequence length="730" mass="81368">MFMMLSRTLNLWIAYMGEAPHGEIATGEAPRRMSSSTNRSNISGVSHAAPLQARISTSNNECIYLDWREEQEVVHVGPSGRLGATIPDSGQLIGQGYCTNVDVAYGSATSYSADARRKAVRTDLMPFTNDDEEPKALVRSFSAQIAASYDPKDASNSTLRGIIAGDYDRARSSQGEDKNWERHFKKWSPVATNGSGSYLLRPAAVKLSVSWARFREKVPNKEAASWQHRAPDFKDVFDLMNNISTEFEDKRKRGPTGLVNRYFRKSCEQLKAHDTLLSILPEGSEYVSLFTGVLKSIIKASCNHEEVCAAFARSWAEITEKVSLVEDILGLLPTEKNQELMMSLYANIFSYLSSALDWYLLAPWKRAVKAFNQDLYKEHEDQIISICKSAQDIKDRALVGSVAQLRDIQYNLAGLKKLFEQDQQRKRLDIPELRRQSKLDLEGFISSHFKGALQQIAEDALVGANLRLHDGNGNITGGSNMPAIKFSAIEERQRQTVSRFPANLQKFVDKSRFRLFSHSAASDMPVDVAMRLQKWATGDNSAIISLSGTNAYADIRTPDSLSSVAANLIAFADLAKLPVVSYFCTLATPGDLKSSQTRETHALIALVYALIWQLVELIPVETKVDVDLSAERFRLLDGTTDTFSEALDLLRDTFQFAPHLLYCVINGLHWLDDRSTRTLLDSFVSLLLDITRSGDAQEHQIKIVLTTAGPARALLRSRLPRIDQITLGSP</sequence>
<dbReference type="EMBL" id="QZAS01000019">
    <property type="protein sequence ID" value="THX09693.1"/>
    <property type="molecule type" value="Genomic_DNA"/>
</dbReference>
<dbReference type="PANTHER" id="PTHR40619">
    <property type="entry name" value="FUNGAL STAND N-TERMINAL GOODBYE DOMAIN-CONTAINING PROTEIN"/>
    <property type="match status" value="1"/>
</dbReference>
<name>A0A4S9CQK3_AURPU</name>
<feature type="domain" description="DUF7708" evidence="1">
    <location>
        <begin position="263"/>
        <end position="404"/>
    </location>
</feature>
<evidence type="ECO:0000259" key="1">
    <source>
        <dbReference type="Pfam" id="PF24809"/>
    </source>
</evidence>
<dbReference type="AlphaFoldDB" id="A0A4S9CQK3"/>
<comment type="caution">
    <text evidence="2">The sequence shown here is derived from an EMBL/GenBank/DDBJ whole genome shotgun (WGS) entry which is preliminary data.</text>
</comment>